<dbReference type="EC" id="2.5.1.6" evidence="11"/>
<dbReference type="OrthoDB" id="5852090at2759"/>
<dbReference type="AlphaFoldDB" id="A0A9P8IGH4"/>
<comment type="pathway">
    <text evidence="1 11">Amino-acid biosynthesis; S-adenosyl-L-methionine biosynthesis; S-adenosyl-L-methionine from L-methionine: step 1/1.</text>
</comment>
<evidence type="ECO:0000256" key="6">
    <source>
        <dbReference type="ARBA" id="ARBA00022741"/>
    </source>
</evidence>
<dbReference type="GO" id="GO:0005524">
    <property type="term" value="F:ATP binding"/>
    <property type="evidence" value="ECO:0007669"/>
    <property type="project" value="UniProtKB-KW"/>
</dbReference>
<evidence type="ECO:0000313" key="17">
    <source>
        <dbReference type="Proteomes" id="UP000698800"/>
    </source>
</evidence>
<dbReference type="Pfam" id="PF02772">
    <property type="entry name" value="S-AdoMet_synt_M"/>
    <property type="match status" value="1"/>
</dbReference>
<comment type="similarity">
    <text evidence="2 12">Belongs to the AdoMet synthase family.</text>
</comment>
<keyword evidence="3 11" id="KW-0554">One-carbon metabolism</keyword>
<dbReference type="Proteomes" id="UP000698800">
    <property type="component" value="Unassembled WGS sequence"/>
</dbReference>
<proteinExistence type="inferred from homology"/>
<reference evidence="16" key="1">
    <citation type="submission" date="2021-03" db="EMBL/GenBank/DDBJ databases">
        <title>Comparative genomics and phylogenomic investigation of the class Geoglossomycetes provide insights into ecological specialization and systematics.</title>
        <authorList>
            <person name="Melie T."/>
            <person name="Pirro S."/>
            <person name="Miller A.N."/>
            <person name="Quandt A."/>
        </authorList>
    </citation>
    <scope>NUCLEOTIDE SEQUENCE</scope>
    <source>
        <strain evidence="16">GBOQ0MN5Z8</strain>
    </source>
</reference>
<keyword evidence="17" id="KW-1185">Reference proteome</keyword>
<dbReference type="PIRSF" id="PIRSF000497">
    <property type="entry name" value="MAT"/>
    <property type="match status" value="1"/>
</dbReference>
<evidence type="ECO:0000256" key="7">
    <source>
        <dbReference type="ARBA" id="ARBA00022840"/>
    </source>
</evidence>
<comment type="cofactor">
    <cofactor evidence="11">
        <name>Mg(2+)</name>
        <dbReference type="ChEBI" id="CHEBI:18420"/>
    </cofactor>
    <text evidence="11">Binds 2 magnesium ions per subunit. The magnesium ions interact primarily with the substrate.</text>
</comment>
<feature type="domain" description="S-adenosylmethionine synthetase N-terminal" evidence="13">
    <location>
        <begin position="13"/>
        <end position="110"/>
    </location>
</feature>
<dbReference type="PANTHER" id="PTHR11964">
    <property type="entry name" value="S-ADENOSYLMETHIONINE SYNTHETASE"/>
    <property type="match status" value="1"/>
</dbReference>
<evidence type="ECO:0000259" key="14">
    <source>
        <dbReference type="Pfam" id="PF02772"/>
    </source>
</evidence>
<keyword evidence="4 11" id="KW-0808">Transferase</keyword>
<sequence>MVSAINGVKKETFLFTSESVGEGHPDKIADQVSDAILDACLAEDPLSKVACETATKTGMIMVFGEISTKARLDYQRVVRNAIKDIGYDDSAKGFDYKTCNVLVAIEEQSPDIAQGLHYEEALEKLGAGDQGIMFGYATDETPELLPLTVQLAHRLNSAMAEARRNGTLPWLRPDTKTQVTVEYQKDGGAVVPLRVDTVVVSAQHSEEISTAELRKEILHKIVKKVIPARYLDDRTVYHIQPSGLFIIGGPQGDAGLTGRKIIVDTYGGWGAHGGGAFSGKDFSKVDRSAAYLSRWIAKSLVTAGLARRCLVQLSYAIGVAEPLSIFVETYGTSGRTSDELVFIIKENFDLRPGVIVKELDLAKPIYFQTAKNGHFTNQNFSWEKPKALNF</sequence>
<evidence type="ECO:0000256" key="3">
    <source>
        <dbReference type="ARBA" id="ARBA00022563"/>
    </source>
</evidence>
<dbReference type="GO" id="GO:0004478">
    <property type="term" value="F:methionine adenosyltransferase activity"/>
    <property type="evidence" value="ECO:0007669"/>
    <property type="project" value="UniProtKB-EC"/>
</dbReference>
<organism evidence="16 17">
    <name type="scientific">Glutinoglossum americanum</name>
    <dbReference type="NCBI Taxonomy" id="1670608"/>
    <lineage>
        <taxon>Eukaryota</taxon>
        <taxon>Fungi</taxon>
        <taxon>Dikarya</taxon>
        <taxon>Ascomycota</taxon>
        <taxon>Pezizomycotina</taxon>
        <taxon>Geoglossomycetes</taxon>
        <taxon>Geoglossales</taxon>
        <taxon>Geoglossaceae</taxon>
        <taxon>Glutinoglossum</taxon>
    </lineage>
</organism>
<dbReference type="GO" id="GO:0046872">
    <property type="term" value="F:metal ion binding"/>
    <property type="evidence" value="ECO:0007669"/>
    <property type="project" value="UniProtKB-KW"/>
</dbReference>
<dbReference type="PROSITE" id="PS00376">
    <property type="entry name" value="ADOMET_SYNTHASE_1"/>
    <property type="match status" value="1"/>
</dbReference>
<evidence type="ECO:0000256" key="10">
    <source>
        <dbReference type="ARBA" id="ARBA00048344"/>
    </source>
</evidence>
<dbReference type="CDD" id="cd18079">
    <property type="entry name" value="S-AdoMet_synt"/>
    <property type="match status" value="1"/>
</dbReference>
<name>A0A9P8IGH4_9PEZI</name>
<dbReference type="FunFam" id="3.30.300.10:FF:000004">
    <property type="entry name" value="S-adenosylmethionine synthase"/>
    <property type="match status" value="1"/>
</dbReference>
<feature type="domain" description="S-adenosylmethionine synthetase C-terminal" evidence="15">
    <location>
        <begin position="247"/>
        <end position="384"/>
    </location>
</feature>
<dbReference type="HAMAP" id="MF_00086">
    <property type="entry name" value="S_AdoMet_synth1"/>
    <property type="match status" value="1"/>
</dbReference>
<dbReference type="Pfam" id="PF00438">
    <property type="entry name" value="S-AdoMet_synt_N"/>
    <property type="match status" value="1"/>
</dbReference>
<keyword evidence="9 11" id="KW-0630">Potassium</keyword>
<evidence type="ECO:0000256" key="4">
    <source>
        <dbReference type="ARBA" id="ARBA00022679"/>
    </source>
</evidence>
<dbReference type="GO" id="GO:0006556">
    <property type="term" value="P:S-adenosylmethionine biosynthetic process"/>
    <property type="evidence" value="ECO:0007669"/>
    <property type="project" value="InterPro"/>
</dbReference>
<dbReference type="GO" id="GO:0006730">
    <property type="term" value="P:one-carbon metabolic process"/>
    <property type="evidence" value="ECO:0007669"/>
    <property type="project" value="UniProtKB-KW"/>
</dbReference>
<dbReference type="InterPro" id="IPR022636">
    <property type="entry name" value="S-AdoMet_synthetase_sfam"/>
</dbReference>
<comment type="function">
    <text evidence="11">Catalyzes the formation of S-adenosylmethionine from methionine and ATP.</text>
</comment>
<evidence type="ECO:0000256" key="2">
    <source>
        <dbReference type="ARBA" id="ARBA00009685"/>
    </source>
</evidence>
<dbReference type="InterPro" id="IPR022631">
    <property type="entry name" value="ADOMET_SYNTHASE_CS"/>
</dbReference>
<evidence type="ECO:0000256" key="12">
    <source>
        <dbReference type="RuleBase" id="RU004462"/>
    </source>
</evidence>
<evidence type="ECO:0000256" key="1">
    <source>
        <dbReference type="ARBA" id="ARBA00005224"/>
    </source>
</evidence>
<dbReference type="PROSITE" id="PS00377">
    <property type="entry name" value="ADOMET_SYNTHASE_2"/>
    <property type="match status" value="1"/>
</dbReference>
<dbReference type="InterPro" id="IPR022630">
    <property type="entry name" value="S-AdoMet_synt_C"/>
</dbReference>
<dbReference type="FunFam" id="3.30.300.10:FF:000001">
    <property type="entry name" value="S-adenosylmethionine synthase"/>
    <property type="match status" value="1"/>
</dbReference>
<evidence type="ECO:0000256" key="11">
    <source>
        <dbReference type="RuleBase" id="RU000541"/>
    </source>
</evidence>
<keyword evidence="5 11" id="KW-0479">Metal-binding</keyword>
<dbReference type="Gene3D" id="3.30.300.10">
    <property type="match status" value="3"/>
</dbReference>
<keyword evidence="6 11" id="KW-0547">Nucleotide-binding</keyword>
<dbReference type="EMBL" id="JAGHQL010000023">
    <property type="protein sequence ID" value="KAH0544107.1"/>
    <property type="molecule type" value="Genomic_DNA"/>
</dbReference>
<dbReference type="InterPro" id="IPR022629">
    <property type="entry name" value="S-AdoMet_synt_central"/>
</dbReference>
<dbReference type="GO" id="GO:0006555">
    <property type="term" value="P:methionine metabolic process"/>
    <property type="evidence" value="ECO:0007669"/>
    <property type="project" value="UniProtKB-ARBA"/>
</dbReference>
<evidence type="ECO:0000259" key="15">
    <source>
        <dbReference type="Pfam" id="PF02773"/>
    </source>
</evidence>
<evidence type="ECO:0000256" key="9">
    <source>
        <dbReference type="ARBA" id="ARBA00022958"/>
    </source>
</evidence>
<dbReference type="FunFam" id="3.30.300.10:FF:000003">
    <property type="entry name" value="S-adenosylmethionine synthase"/>
    <property type="match status" value="1"/>
</dbReference>
<keyword evidence="8 11" id="KW-0460">Magnesium</keyword>
<dbReference type="InterPro" id="IPR002133">
    <property type="entry name" value="S-AdoMet_synthetase"/>
</dbReference>
<comment type="caution">
    <text evidence="16">The sequence shown here is derived from an EMBL/GenBank/DDBJ whole genome shotgun (WGS) entry which is preliminary data.</text>
</comment>
<dbReference type="InterPro" id="IPR022628">
    <property type="entry name" value="S-AdoMet_synt_N"/>
</dbReference>
<accession>A0A9P8IGH4</accession>
<comment type="cofactor">
    <cofactor evidence="11">
        <name>K(+)</name>
        <dbReference type="ChEBI" id="CHEBI:29103"/>
    </cofactor>
    <text evidence="11">Binds 1 potassium ion per subunit. The potassium ion interacts primarily with the substrate.</text>
</comment>
<dbReference type="Pfam" id="PF02773">
    <property type="entry name" value="S-AdoMet_synt_C"/>
    <property type="match status" value="1"/>
</dbReference>
<dbReference type="SUPFAM" id="SSF55973">
    <property type="entry name" value="S-adenosylmethionine synthetase"/>
    <property type="match status" value="3"/>
</dbReference>
<evidence type="ECO:0000256" key="8">
    <source>
        <dbReference type="ARBA" id="ARBA00022842"/>
    </source>
</evidence>
<comment type="catalytic activity">
    <reaction evidence="10 11">
        <text>L-methionine + ATP + H2O = S-adenosyl-L-methionine + phosphate + diphosphate</text>
        <dbReference type="Rhea" id="RHEA:21080"/>
        <dbReference type="ChEBI" id="CHEBI:15377"/>
        <dbReference type="ChEBI" id="CHEBI:30616"/>
        <dbReference type="ChEBI" id="CHEBI:33019"/>
        <dbReference type="ChEBI" id="CHEBI:43474"/>
        <dbReference type="ChEBI" id="CHEBI:57844"/>
        <dbReference type="ChEBI" id="CHEBI:59789"/>
        <dbReference type="EC" id="2.5.1.6"/>
    </reaction>
</comment>
<gene>
    <name evidence="16" type="ORF">FGG08_001725</name>
</gene>
<keyword evidence="7 11" id="KW-0067">ATP-binding</keyword>
<evidence type="ECO:0000259" key="13">
    <source>
        <dbReference type="Pfam" id="PF00438"/>
    </source>
</evidence>
<protein>
    <recommendedName>
        <fullName evidence="11">S-adenosylmethionine synthase</fullName>
        <ecNumber evidence="11">2.5.1.6</ecNumber>
    </recommendedName>
</protein>
<dbReference type="NCBIfam" id="TIGR01034">
    <property type="entry name" value="metK"/>
    <property type="match status" value="1"/>
</dbReference>
<evidence type="ECO:0000256" key="5">
    <source>
        <dbReference type="ARBA" id="ARBA00022723"/>
    </source>
</evidence>
<evidence type="ECO:0000313" key="16">
    <source>
        <dbReference type="EMBL" id="KAH0544107.1"/>
    </source>
</evidence>
<feature type="domain" description="S-adenosylmethionine synthetase central" evidence="14">
    <location>
        <begin position="125"/>
        <end position="245"/>
    </location>
</feature>